<comment type="subcellular location">
    <subcellularLocation>
        <location evidence="2">Cytoplasm</location>
    </subcellularLocation>
    <subcellularLocation>
        <location evidence="2">Nucleus</location>
    </subcellularLocation>
</comment>
<evidence type="ECO:0000256" key="1">
    <source>
        <dbReference type="ARBA" id="ARBA00010893"/>
    </source>
</evidence>
<dbReference type="GO" id="GO:0005737">
    <property type="term" value="C:cytoplasm"/>
    <property type="evidence" value="ECO:0007669"/>
    <property type="project" value="UniProtKB-SubCell"/>
</dbReference>
<comment type="caution">
    <text evidence="4">The sequence shown here is derived from an EMBL/GenBank/DDBJ whole genome shotgun (WGS) entry which is preliminary data.</text>
</comment>
<dbReference type="InterPro" id="IPR024969">
    <property type="entry name" value="EIF3F/CSN6-like_C"/>
</dbReference>
<dbReference type="InterPro" id="IPR033859">
    <property type="entry name" value="MPN_CSN6"/>
</dbReference>
<evidence type="ECO:0000256" key="2">
    <source>
        <dbReference type="RuleBase" id="RU367006"/>
    </source>
</evidence>
<reference evidence="4" key="1">
    <citation type="submission" date="2020-05" db="EMBL/GenBank/DDBJ databases">
        <title>Phylogenomic resolution of chytrid fungi.</title>
        <authorList>
            <person name="Stajich J.E."/>
            <person name="Amses K."/>
            <person name="Simmons R."/>
            <person name="Seto K."/>
            <person name="Myers J."/>
            <person name="Bonds A."/>
            <person name="Quandt C.A."/>
            <person name="Barry K."/>
            <person name="Liu P."/>
            <person name="Grigoriev I."/>
            <person name="Longcore J.E."/>
            <person name="James T.Y."/>
        </authorList>
    </citation>
    <scope>NUCLEOTIDE SEQUENCE</scope>
    <source>
        <strain evidence="4">JEL0379</strain>
    </source>
</reference>
<dbReference type="CDD" id="cd08063">
    <property type="entry name" value="MPN_CSN6"/>
    <property type="match status" value="1"/>
</dbReference>
<dbReference type="Pfam" id="PF01398">
    <property type="entry name" value="JAB"/>
    <property type="match status" value="1"/>
</dbReference>
<dbReference type="GO" id="GO:0000338">
    <property type="term" value="P:protein deneddylation"/>
    <property type="evidence" value="ECO:0007669"/>
    <property type="project" value="InterPro"/>
</dbReference>
<feature type="domain" description="MPN" evidence="3">
    <location>
        <begin position="36"/>
        <end position="173"/>
    </location>
</feature>
<name>A0AAD5TQL2_9FUNG</name>
<keyword evidence="5" id="KW-1185">Reference proteome</keyword>
<dbReference type="Proteomes" id="UP001212152">
    <property type="component" value="Unassembled WGS sequence"/>
</dbReference>
<protein>
    <recommendedName>
        <fullName evidence="2">COP9 signalosome complex subunit 6</fullName>
    </recommendedName>
</protein>
<dbReference type="InterPro" id="IPR000555">
    <property type="entry name" value="JAMM/MPN+_dom"/>
</dbReference>
<accession>A0AAD5TQL2</accession>
<comment type="function">
    <text evidence="2">Component of the COP9 signalosome complex (CSN), a complex involved in various cellular and developmental processes.</text>
</comment>
<keyword evidence="2" id="KW-0963">Cytoplasm</keyword>
<dbReference type="PANTHER" id="PTHR10540:SF8">
    <property type="entry name" value="COP9 SIGNALOSOME COMPLEX SUBUNIT 6"/>
    <property type="match status" value="1"/>
</dbReference>
<gene>
    <name evidence="4" type="primary">COPS6</name>
    <name evidence="4" type="ORF">HDU87_005080</name>
</gene>
<proteinExistence type="inferred from homology"/>
<dbReference type="GO" id="GO:0008180">
    <property type="term" value="C:COP9 signalosome"/>
    <property type="evidence" value="ECO:0007669"/>
    <property type="project" value="UniProtKB-UniRule"/>
</dbReference>
<evidence type="ECO:0000259" key="3">
    <source>
        <dbReference type="PROSITE" id="PS50249"/>
    </source>
</evidence>
<dbReference type="Pfam" id="PF13012">
    <property type="entry name" value="MitMem_reg"/>
    <property type="match status" value="1"/>
</dbReference>
<organism evidence="4 5">
    <name type="scientific">Geranomyces variabilis</name>
    <dbReference type="NCBI Taxonomy" id="109894"/>
    <lineage>
        <taxon>Eukaryota</taxon>
        <taxon>Fungi</taxon>
        <taxon>Fungi incertae sedis</taxon>
        <taxon>Chytridiomycota</taxon>
        <taxon>Chytridiomycota incertae sedis</taxon>
        <taxon>Chytridiomycetes</taxon>
        <taxon>Spizellomycetales</taxon>
        <taxon>Powellomycetaceae</taxon>
        <taxon>Geranomyces</taxon>
    </lineage>
</organism>
<keyword evidence="2" id="KW-0539">Nucleus</keyword>
<sequence>MATPMDTDDDTMSAAAPAALPVKIVSDAPAASGLLITLHPLVITNISDQWTRTKMQMSSANPLVLGALLGIQAGRKIEVFDSFELPFESGEDGRCVVNKAYFVDKSEKIKQVFPKYDFLGWYATGDHPTARELHVHQQMIEHNESPLFLQLDPISPPSAKDFPIVIYESVIDIVQGQPQLLFLKAEYKIETGEAERIAVDHVALATNASAGKGSALITHLTSQRNAIKMLHSRTRILREYVAAVEKGEIARDHNIMRQISSLCTRLPTIDNVEFREEFQTDHNDVLLMSYLATITKGATLVNELVDNFNFVGPKRGGPSFPRGGTTFF</sequence>
<keyword evidence="2" id="KW-0736">Signalosome</keyword>
<dbReference type="Gene3D" id="3.40.140.10">
    <property type="entry name" value="Cytidine Deaminase, domain 2"/>
    <property type="match status" value="1"/>
</dbReference>
<dbReference type="PANTHER" id="PTHR10540">
    <property type="entry name" value="EUKARYOTIC TRANSLATION INITIATION FACTOR 3 SUBUNIT F-RELATED"/>
    <property type="match status" value="1"/>
</dbReference>
<dbReference type="EMBL" id="JADGJQ010000004">
    <property type="protein sequence ID" value="KAJ3184233.1"/>
    <property type="molecule type" value="Genomic_DNA"/>
</dbReference>
<dbReference type="GO" id="GO:0008237">
    <property type="term" value="F:metallopeptidase activity"/>
    <property type="evidence" value="ECO:0007669"/>
    <property type="project" value="InterPro"/>
</dbReference>
<dbReference type="InterPro" id="IPR037518">
    <property type="entry name" value="MPN"/>
</dbReference>
<dbReference type="PROSITE" id="PS50249">
    <property type="entry name" value="MPN"/>
    <property type="match status" value="1"/>
</dbReference>
<dbReference type="AlphaFoldDB" id="A0AAD5TQL2"/>
<dbReference type="SMART" id="SM00232">
    <property type="entry name" value="JAB_MPN"/>
    <property type="match status" value="1"/>
</dbReference>
<comment type="similarity">
    <text evidence="1 2">Belongs to the peptidase M67A family. CSN6 subfamily.</text>
</comment>
<evidence type="ECO:0000313" key="5">
    <source>
        <dbReference type="Proteomes" id="UP001212152"/>
    </source>
</evidence>
<evidence type="ECO:0000313" key="4">
    <source>
        <dbReference type="EMBL" id="KAJ3184233.1"/>
    </source>
</evidence>